<protein>
    <recommendedName>
        <fullName evidence="10">Core shell protein Gag P30 domain-containing protein</fullName>
    </recommendedName>
</protein>
<proteinExistence type="predicted"/>
<keyword evidence="9" id="KW-1185">Reference proteome</keyword>
<evidence type="ECO:0000313" key="9">
    <source>
        <dbReference type="Proteomes" id="UP000386466"/>
    </source>
</evidence>
<evidence type="ECO:0000256" key="2">
    <source>
        <dbReference type="ARBA" id="ARBA00022511"/>
    </source>
</evidence>
<name>A0A485N0A7_LYNPA</name>
<dbReference type="Pfam" id="PF01140">
    <property type="entry name" value="Gag_MA"/>
    <property type="match status" value="1"/>
</dbReference>
<feature type="region of interest" description="Disordered" evidence="5">
    <location>
        <begin position="140"/>
        <end position="201"/>
    </location>
</feature>
<evidence type="ECO:0000313" key="8">
    <source>
        <dbReference type="EMBL" id="VFV25989.1"/>
    </source>
</evidence>
<comment type="subcellular location">
    <subcellularLocation>
        <location evidence="1">Host cell membrane</location>
    </subcellularLocation>
</comment>
<evidence type="ECO:0000256" key="3">
    <source>
        <dbReference type="ARBA" id="ARBA00022870"/>
    </source>
</evidence>
<evidence type="ECO:0000256" key="5">
    <source>
        <dbReference type="SAM" id="MobiDB-lite"/>
    </source>
</evidence>
<gene>
    <name evidence="8" type="ORF">LYPA_23C011759</name>
</gene>
<dbReference type="Gene3D" id="1.10.150.180">
    <property type="entry name" value="Gamma-retroviral matrix domain"/>
    <property type="match status" value="1"/>
</dbReference>
<evidence type="ECO:0000259" key="6">
    <source>
        <dbReference type="Pfam" id="PF01140"/>
    </source>
</evidence>
<evidence type="ECO:0000256" key="1">
    <source>
        <dbReference type="ARBA" id="ARBA00004165"/>
    </source>
</evidence>
<evidence type="ECO:0000256" key="4">
    <source>
        <dbReference type="ARBA" id="ARBA00023136"/>
    </source>
</evidence>
<dbReference type="AlphaFoldDB" id="A0A485N0A7"/>
<dbReference type="InterPro" id="IPR003036">
    <property type="entry name" value="Gag_P30"/>
</dbReference>
<dbReference type="Gene3D" id="1.10.375.10">
    <property type="entry name" value="Human Immunodeficiency Virus Type 1 Capsid Protein"/>
    <property type="match status" value="1"/>
</dbReference>
<dbReference type="InterPro" id="IPR010999">
    <property type="entry name" value="Retrovr_matrix"/>
</dbReference>
<dbReference type="PANTHER" id="PTHR33166">
    <property type="entry name" value="GAG_P30 DOMAIN-CONTAINING PROTEIN"/>
    <property type="match status" value="1"/>
</dbReference>
<dbReference type="SUPFAM" id="SSF47836">
    <property type="entry name" value="Retroviral matrix proteins"/>
    <property type="match status" value="1"/>
</dbReference>
<keyword evidence="2" id="KW-1032">Host cell membrane</keyword>
<keyword evidence="3" id="KW-1043">Host membrane</keyword>
<dbReference type="EMBL" id="CAAGRJ010008186">
    <property type="protein sequence ID" value="VFV25989.1"/>
    <property type="molecule type" value="Genomic_DNA"/>
</dbReference>
<reference evidence="8 9" key="1">
    <citation type="submission" date="2019-01" db="EMBL/GenBank/DDBJ databases">
        <authorList>
            <person name="Alioto T."/>
            <person name="Alioto T."/>
        </authorList>
    </citation>
    <scope>NUCLEOTIDE SEQUENCE [LARGE SCALE GENOMIC DNA]</scope>
</reference>
<dbReference type="SUPFAM" id="SSF47943">
    <property type="entry name" value="Retrovirus capsid protein, N-terminal core domain"/>
    <property type="match status" value="1"/>
</dbReference>
<feature type="domain" description="Gamma-retroviral matrix protein" evidence="6">
    <location>
        <begin position="2"/>
        <end position="109"/>
    </location>
</feature>
<dbReference type="InterPro" id="IPR008919">
    <property type="entry name" value="Retrov_capsid_N"/>
</dbReference>
<evidence type="ECO:0000259" key="7">
    <source>
        <dbReference type="Pfam" id="PF02093"/>
    </source>
</evidence>
<keyword evidence="4" id="KW-0472">Membrane</keyword>
<dbReference type="GO" id="GO:0019068">
    <property type="term" value="P:virion assembly"/>
    <property type="evidence" value="ECO:0007669"/>
    <property type="project" value="InterPro"/>
</dbReference>
<evidence type="ECO:0008006" key="10">
    <source>
        <dbReference type="Google" id="ProtNLM"/>
    </source>
</evidence>
<organism evidence="8 9">
    <name type="scientific">Lynx pardinus</name>
    <name type="common">Iberian lynx</name>
    <name type="synonym">Felis pardina</name>
    <dbReference type="NCBI Taxonomy" id="191816"/>
    <lineage>
        <taxon>Eukaryota</taxon>
        <taxon>Metazoa</taxon>
        <taxon>Chordata</taxon>
        <taxon>Craniata</taxon>
        <taxon>Vertebrata</taxon>
        <taxon>Euteleostomi</taxon>
        <taxon>Mammalia</taxon>
        <taxon>Eutheria</taxon>
        <taxon>Laurasiatheria</taxon>
        <taxon>Carnivora</taxon>
        <taxon>Feliformia</taxon>
        <taxon>Felidae</taxon>
        <taxon>Felinae</taxon>
        <taxon>Lynx</taxon>
    </lineage>
</organism>
<sequence length="379" mass="42598">MGQTQTTPLSIMIGHFKDVRGRANNLSVEVRKGRWQFFWSSEWPTFNVGWPPEGTFDLPTIHRVRSIISWPKTGHLDQLPYIIIWQDLVEDPPSWLKPFLAPLPPEPKPILALQGTKKEKSLTQPSAPLYPVLQGGTEEELIFPPPYNPSRMPEEHHPPPPGQADAVLRAGGRNAPVGSPPFTRQRAQREQSASATDSTILPLQATGPPEAEGNQPHHYWLFATSDLYNWKAQNPKFSEKPAGLIDLLDSVLFTHQPMWDNCQQLLQVLFTTEEKERILNEARKLVPGADGNPTTNQDQIDASFPLTQPQWDFNMAEERIMEAFRTYTPMDPEAPESKAAVIMAFVNQSAIDIRRKLQKIDRLGEKKSAGLTGGSRKGI</sequence>
<accession>A0A485N0A7</accession>
<dbReference type="InterPro" id="IPR050462">
    <property type="entry name" value="Retroviral_Gag-Pol_poly"/>
</dbReference>
<dbReference type="InterPro" id="IPR036946">
    <property type="entry name" value="G_retro_matrix_sf"/>
</dbReference>
<dbReference type="Proteomes" id="UP000386466">
    <property type="component" value="Unassembled WGS sequence"/>
</dbReference>
<dbReference type="InterPro" id="IPR000840">
    <property type="entry name" value="G_retro_matrix"/>
</dbReference>
<dbReference type="Pfam" id="PF02093">
    <property type="entry name" value="Gag_p30"/>
    <property type="match status" value="1"/>
</dbReference>
<feature type="compositionally biased region" description="Polar residues" evidence="5">
    <location>
        <begin position="190"/>
        <end position="201"/>
    </location>
</feature>
<feature type="domain" description="Core shell protein Gag P30" evidence="7">
    <location>
        <begin position="225"/>
        <end position="319"/>
    </location>
</feature>